<evidence type="ECO:0000313" key="11">
    <source>
        <dbReference type="Proteomes" id="UP000568664"/>
    </source>
</evidence>
<evidence type="ECO:0000256" key="2">
    <source>
        <dbReference type="ARBA" id="ARBA00012755"/>
    </source>
</evidence>
<dbReference type="FunFam" id="3.20.20.70:FF:000118">
    <property type="entry name" value="Alpha-galactosidase"/>
    <property type="match status" value="1"/>
</dbReference>
<feature type="binding site" evidence="7">
    <location>
        <begin position="338"/>
        <end position="339"/>
    </location>
    <ligand>
        <name>substrate</name>
    </ligand>
</feature>
<evidence type="ECO:0000256" key="1">
    <source>
        <dbReference type="ARBA" id="ARBA00001255"/>
    </source>
</evidence>
<gene>
    <name evidence="10" type="ORF">HII17_01270</name>
</gene>
<dbReference type="InterPro" id="IPR002252">
    <property type="entry name" value="Glyco_hydro_36"/>
</dbReference>
<feature type="binding site" evidence="7">
    <location>
        <position position="494"/>
    </location>
    <ligand>
        <name>substrate</name>
    </ligand>
</feature>
<keyword evidence="4 5" id="KW-0326">Glycosidase</keyword>
<evidence type="ECO:0000259" key="8">
    <source>
        <dbReference type="Pfam" id="PF16874"/>
    </source>
</evidence>
<dbReference type="Gene3D" id="2.60.40.1180">
    <property type="entry name" value="Golgi alpha-mannosidase II"/>
    <property type="match status" value="1"/>
</dbReference>
<name>A0A7Y0L9W8_9GAMM</name>
<dbReference type="InterPro" id="IPR031705">
    <property type="entry name" value="Glyco_hydro_36_C"/>
</dbReference>
<keyword evidence="11" id="KW-1185">Reference proteome</keyword>
<dbReference type="AlphaFoldDB" id="A0A7Y0L9W8"/>
<dbReference type="InterPro" id="IPR050985">
    <property type="entry name" value="Alpha-glycosidase_related"/>
</dbReference>
<evidence type="ECO:0000256" key="7">
    <source>
        <dbReference type="PIRSR" id="PIRSR005536-2"/>
    </source>
</evidence>
<evidence type="ECO:0000256" key="6">
    <source>
        <dbReference type="PIRSR" id="PIRSR005536-1"/>
    </source>
</evidence>
<dbReference type="Gene3D" id="3.20.20.70">
    <property type="entry name" value="Aldolase class I"/>
    <property type="match status" value="1"/>
</dbReference>
<dbReference type="InterPro" id="IPR038417">
    <property type="entry name" value="Alpga-gal_N_sf"/>
</dbReference>
<evidence type="ECO:0000259" key="9">
    <source>
        <dbReference type="Pfam" id="PF16875"/>
    </source>
</evidence>
<feature type="domain" description="Glycosyl hydrolase family 36 C-terminal" evidence="8">
    <location>
        <begin position="619"/>
        <end position="702"/>
    </location>
</feature>
<dbReference type="EC" id="3.2.1.22" evidence="2 5"/>
<accession>A0A7Y0L9W8</accession>
<dbReference type="Gene3D" id="2.70.98.60">
    <property type="entry name" value="alpha-galactosidase from lactobacil brevis"/>
    <property type="match status" value="1"/>
</dbReference>
<evidence type="ECO:0000256" key="5">
    <source>
        <dbReference type="PIRNR" id="PIRNR005536"/>
    </source>
</evidence>
<evidence type="ECO:0000256" key="4">
    <source>
        <dbReference type="ARBA" id="ARBA00023295"/>
    </source>
</evidence>
<dbReference type="InterPro" id="IPR031704">
    <property type="entry name" value="Glyco_hydro_36_N"/>
</dbReference>
<dbReference type="CDD" id="cd14791">
    <property type="entry name" value="GH36"/>
    <property type="match status" value="1"/>
</dbReference>
<evidence type="ECO:0000256" key="3">
    <source>
        <dbReference type="ARBA" id="ARBA00022801"/>
    </source>
</evidence>
<proteinExistence type="inferred from homology"/>
<comment type="catalytic activity">
    <reaction evidence="1 5">
        <text>Hydrolysis of terminal, non-reducing alpha-D-galactose residues in alpha-D-galactosides, including galactose oligosaccharides, galactomannans and galactolipids.</text>
        <dbReference type="EC" id="3.2.1.22"/>
    </reaction>
</comment>
<comment type="similarity">
    <text evidence="5">Belongs to the glycosyl hydrolase.</text>
</comment>
<dbReference type="PRINTS" id="PR00743">
    <property type="entry name" value="GLHYDRLASE36"/>
</dbReference>
<feature type="binding site" evidence="7">
    <location>
        <position position="415"/>
    </location>
    <ligand>
        <name>substrate</name>
    </ligand>
</feature>
<dbReference type="Pfam" id="PF16874">
    <property type="entry name" value="Glyco_hydro_36C"/>
    <property type="match status" value="1"/>
</dbReference>
<protein>
    <recommendedName>
        <fullName evidence="2 5">Alpha-galactosidase</fullName>
        <ecNumber evidence="2 5">3.2.1.22</ecNumber>
    </recommendedName>
</protein>
<dbReference type="GO" id="GO:0004557">
    <property type="term" value="F:alpha-galactosidase activity"/>
    <property type="evidence" value="ECO:0007669"/>
    <property type="project" value="UniProtKB-UniRule"/>
</dbReference>
<evidence type="ECO:0000313" key="10">
    <source>
        <dbReference type="EMBL" id="NMP30177.1"/>
    </source>
</evidence>
<sequence>MGDFPEYIHLRGKRSSFIVDISKRLPSVLYWGKLLKQQNSALMLAQLATRQEAKCAAVEEPPLSLMPTYGQGFTGNAGVELISDNQAWSICGDIVHIEQENQYSVLLKSLDNIRKISVIHIIALDPNTDVLQISTELVNHGADSVTVNSCMVATLPIPETMTELTGFEGRWAQEFNTHTIKRFSGGYVRENRKGKTSHDSFPGLLVHSKSTAQTDGICYGFHLGWSGNHKVLCEQLSDGRSYVQLGELLLPGEVVLNEGERYSSPTLYGCFAEQGFNQLSTSFHHYVRQQLLRNHINDKPRPIHYNTWEGIYFDHDIDTLVELAKQAAALGAERFVLDDGWFKGRRGDFAGLGDWEVDKEIYPKGLQPLIEQVLAQGMEFGIWFEPEMVNPDSDLYRAHPDWVLSSAGNEQLIYRNQLVLDLTNTEVTQYLYQAIDAILQEYSDISYIKWDMNRDINHAGNLIGKPAVHRQTLALYQLIERLKLAHPNVDIESCSSGGGRVDYGILKHTDRVWTSDSNDALDRLNIQRGCSYFFPSNIMGSHVGPRDCHITGRRISIEMRAAVAMFGHMGIEMDPRELTEHERVVLREAISLHKKYRQLIHQGELVRMDSGDNEIRFAIVNDEQSHGLFSYNLLAETLRYAPDKFYFAGLKEEAKYRLNLVWPTKVKEYSTSVLSVVDGQVFSGEALMAFGMQLPIIDPQSSLIFEVSQIK</sequence>
<organism evidence="10 11">
    <name type="scientific">Thalassotalea algicola</name>
    <dbReference type="NCBI Taxonomy" id="2716224"/>
    <lineage>
        <taxon>Bacteria</taxon>
        <taxon>Pseudomonadati</taxon>
        <taxon>Pseudomonadota</taxon>
        <taxon>Gammaproteobacteria</taxon>
        <taxon>Alteromonadales</taxon>
        <taxon>Colwelliaceae</taxon>
        <taxon>Thalassotalea</taxon>
    </lineage>
</organism>
<reference evidence="10 11" key="1">
    <citation type="submission" date="2020-04" db="EMBL/GenBank/DDBJ databases">
        <title>Thalassotalea sp. M1531, isolated from the surface of marine red alga.</title>
        <authorList>
            <person name="Pang L."/>
            <person name="Lu D.-C."/>
        </authorList>
    </citation>
    <scope>NUCLEOTIDE SEQUENCE [LARGE SCALE GENOMIC DNA]</scope>
    <source>
        <strain evidence="10 11">M1531</strain>
    </source>
</reference>
<keyword evidence="3 5" id="KW-0378">Hydrolase</keyword>
<feature type="domain" description="Glycosyl hydrolase family 36 N-terminal" evidence="9">
    <location>
        <begin position="25"/>
        <end position="256"/>
    </location>
</feature>
<dbReference type="EMBL" id="JABBXH010000001">
    <property type="protein sequence ID" value="NMP30177.1"/>
    <property type="molecule type" value="Genomic_DNA"/>
</dbReference>
<feature type="binding site" evidence="7">
    <location>
        <position position="171"/>
    </location>
    <ligand>
        <name>substrate</name>
    </ligand>
</feature>
<dbReference type="GO" id="GO:0016052">
    <property type="term" value="P:carbohydrate catabolic process"/>
    <property type="evidence" value="ECO:0007669"/>
    <property type="project" value="InterPro"/>
</dbReference>
<dbReference type="PANTHER" id="PTHR43053:SF3">
    <property type="entry name" value="ALPHA-GALACTOSIDASE C-RELATED"/>
    <property type="match status" value="1"/>
</dbReference>
<dbReference type="PANTHER" id="PTHR43053">
    <property type="entry name" value="GLYCOSIDASE FAMILY 31"/>
    <property type="match status" value="1"/>
</dbReference>
<dbReference type="PIRSF" id="PIRSF005536">
    <property type="entry name" value="Agal"/>
    <property type="match status" value="1"/>
</dbReference>
<dbReference type="InterPro" id="IPR013785">
    <property type="entry name" value="Aldolase_TIM"/>
</dbReference>
<dbReference type="RefSeq" id="WP_169073514.1">
    <property type="nucleotide sequence ID" value="NZ_JABBXH010000001.1"/>
</dbReference>
<comment type="caution">
    <text evidence="10">The sequence shown here is derived from an EMBL/GenBank/DDBJ whole genome shotgun (WGS) entry which is preliminary data.</text>
</comment>
<dbReference type="Pfam" id="PF16875">
    <property type="entry name" value="Glyco_hydro_36N"/>
    <property type="match status" value="1"/>
</dbReference>
<dbReference type="InterPro" id="IPR017853">
    <property type="entry name" value="GH"/>
</dbReference>
<feature type="binding site" evidence="7">
    <location>
        <begin position="449"/>
        <end position="453"/>
    </location>
    <ligand>
        <name>substrate</name>
    </ligand>
</feature>
<feature type="binding site" evidence="7">
    <location>
        <position position="516"/>
    </location>
    <ligand>
        <name>substrate</name>
    </ligand>
</feature>
<feature type="active site" description="Proton donor" evidence="6">
    <location>
        <position position="516"/>
    </location>
</feature>
<dbReference type="InterPro" id="IPR013780">
    <property type="entry name" value="Glyco_hydro_b"/>
</dbReference>
<feature type="active site" description="Nucleophile" evidence="6">
    <location>
        <position position="451"/>
    </location>
</feature>
<dbReference type="SUPFAM" id="SSF51445">
    <property type="entry name" value="(Trans)glycosidases"/>
    <property type="match status" value="1"/>
</dbReference>
<dbReference type="Proteomes" id="UP000568664">
    <property type="component" value="Unassembled WGS sequence"/>
</dbReference>
<dbReference type="Pfam" id="PF02065">
    <property type="entry name" value="Melibiase"/>
    <property type="match status" value="1"/>
</dbReference>